<protein>
    <submittedName>
        <fullName evidence="1">Uncharacterized protein</fullName>
    </submittedName>
</protein>
<reference evidence="1" key="1">
    <citation type="journal article" date="2020" name="mSystems">
        <title>Genome- and Community-Level Interaction Insights into Carbon Utilization and Element Cycling Functions of Hydrothermarchaeota in Hydrothermal Sediment.</title>
        <authorList>
            <person name="Zhou Z."/>
            <person name="Liu Y."/>
            <person name="Xu W."/>
            <person name="Pan J."/>
            <person name="Luo Z.H."/>
            <person name="Li M."/>
        </authorList>
    </citation>
    <scope>NUCLEOTIDE SEQUENCE [LARGE SCALE GENOMIC DNA]</scope>
    <source>
        <strain evidence="1">SpSt-751</strain>
    </source>
</reference>
<organism evidence="1">
    <name type="scientific">Dictyoglomus turgidum</name>
    <dbReference type="NCBI Taxonomy" id="513050"/>
    <lineage>
        <taxon>Bacteria</taxon>
        <taxon>Pseudomonadati</taxon>
        <taxon>Dictyoglomota</taxon>
        <taxon>Dictyoglomia</taxon>
        <taxon>Dictyoglomales</taxon>
        <taxon>Dictyoglomaceae</taxon>
        <taxon>Dictyoglomus</taxon>
    </lineage>
</organism>
<evidence type="ECO:0000313" key="1">
    <source>
        <dbReference type="EMBL" id="HGB30261.1"/>
    </source>
</evidence>
<comment type="caution">
    <text evidence="1">The sequence shown here is derived from an EMBL/GenBank/DDBJ whole genome shotgun (WGS) entry which is preliminary data.</text>
</comment>
<proteinExistence type="predicted"/>
<gene>
    <name evidence="1" type="ORF">ENV35_00105</name>
</gene>
<sequence length="65" mass="7638">MAKKIKIEREIESQIRKAKKLLKDALKDYVYDKTIDKVEFLKRLTDSKNTIDELIVKVSNEGQEV</sequence>
<accession>A0A7C3SMF7</accession>
<name>A0A7C3SMF7_9BACT</name>
<dbReference type="AlphaFoldDB" id="A0A7C3SMF7"/>
<dbReference type="EMBL" id="DTGA01000001">
    <property type="protein sequence ID" value="HGB30261.1"/>
    <property type="molecule type" value="Genomic_DNA"/>
</dbReference>